<dbReference type="Pfam" id="PF01850">
    <property type="entry name" value="PIN"/>
    <property type="match status" value="1"/>
</dbReference>
<dbReference type="Proteomes" id="UP000178659">
    <property type="component" value="Unassembled WGS sequence"/>
</dbReference>
<accession>A0A1G1VEI2</accession>
<dbReference type="InterPro" id="IPR029060">
    <property type="entry name" value="PIN-like_dom_sf"/>
</dbReference>
<sequence length="139" mass="15844">MKKVFIETSVFIRLFTQDDSRKFGESKILFDKINSGDIRPYVSGVVIQEILYILTRLYKFPKLGVIADLQKILQLRNVVLIEKTDTEKALLLFKRHAIKYGDCLISTQVPKSVVLISYDSDFGKIKGLKVSTLSDVISK</sequence>
<dbReference type="SUPFAM" id="SSF88723">
    <property type="entry name" value="PIN domain-like"/>
    <property type="match status" value="1"/>
</dbReference>
<evidence type="ECO:0000259" key="1">
    <source>
        <dbReference type="SMART" id="SM00670"/>
    </source>
</evidence>
<dbReference type="PANTHER" id="PTHR38826:SF5">
    <property type="entry name" value="RIBONUCLEASE VAPC13"/>
    <property type="match status" value="1"/>
</dbReference>
<dbReference type="InterPro" id="IPR002716">
    <property type="entry name" value="PIN_dom"/>
</dbReference>
<reference evidence="2 3" key="1">
    <citation type="journal article" date="2016" name="Nat. Commun.">
        <title>Thousands of microbial genomes shed light on interconnected biogeochemical processes in an aquifer system.</title>
        <authorList>
            <person name="Anantharaman K."/>
            <person name="Brown C.T."/>
            <person name="Hug L.A."/>
            <person name="Sharon I."/>
            <person name="Castelle C.J."/>
            <person name="Probst A.J."/>
            <person name="Thomas B.C."/>
            <person name="Singh A."/>
            <person name="Wilkins M.J."/>
            <person name="Karaoz U."/>
            <person name="Brodie E.L."/>
            <person name="Williams K.H."/>
            <person name="Hubbard S.S."/>
            <person name="Banfield J.F."/>
        </authorList>
    </citation>
    <scope>NUCLEOTIDE SEQUENCE [LARGE SCALE GENOMIC DNA]</scope>
</reference>
<name>A0A1G1VEI2_9BACT</name>
<dbReference type="InterPro" id="IPR052106">
    <property type="entry name" value="PINc/VapC_TA"/>
</dbReference>
<evidence type="ECO:0000313" key="3">
    <source>
        <dbReference type="Proteomes" id="UP000178659"/>
    </source>
</evidence>
<dbReference type="Gene3D" id="3.40.50.1010">
    <property type="entry name" value="5'-nuclease"/>
    <property type="match status" value="1"/>
</dbReference>
<proteinExistence type="predicted"/>
<dbReference type="SMART" id="SM00670">
    <property type="entry name" value="PINc"/>
    <property type="match status" value="1"/>
</dbReference>
<feature type="domain" description="PIN" evidence="1">
    <location>
        <begin position="2"/>
        <end position="124"/>
    </location>
</feature>
<protein>
    <recommendedName>
        <fullName evidence="1">PIN domain-containing protein</fullName>
    </recommendedName>
</protein>
<dbReference type="AlphaFoldDB" id="A0A1G1VEI2"/>
<evidence type="ECO:0000313" key="2">
    <source>
        <dbReference type="EMBL" id="OGY13834.1"/>
    </source>
</evidence>
<dbReference type="PANTHER" id="PTHR38826">
    <property type="entry name" value="RIBONUCLEASE VAPC13"/>
    <property type="match status" value="1"/>
</dbReference>
<dbReference type="EMBL" id="MHCC01000008">
    <property type="protein sequence ID" value="OGY13834.1"/>
    <property type="molecule type" value="Genomic_DNA"/>
</dbReference>
<gene>
    <name evidence="2" type="ORF">A3A77_03595</name>
</gene>
<organism evidence="2 3">
    <name type="scientific">Candidatus Blackburnbacteria bacterium RIFCSPLOWO2_01_FULL_40_20</name>
    <dbReference type="NCBI Taxonomy" id="1797519"/>
    <lineage>
        <taxon>Bacteria</taxon>
        <taxon>Candidatus Blackburniibacteriota</taxon>
    </lineage>
</organism>
<comment type="caution">
    <text evidence="2">The sequence shown here is derived from an EMBL/GenBank/DDBJ whole genome shotgun (WGS) entry which is preliminary data.</text>
</comment>